<gene>
    <name evidence="2" type="ORF">Amac_080200</name>
</gene>
<dbReference type="Proteomes" id="UP000331127">
    <property type="component" value="Unassembled WGS sequence"/>
</dbReference>
<dbReference type="InterPro" id="IPR030994">
    <property type="entry name" value="DDR_dom"/>
</dbReference>
<accession>A0A5M3X6D9</accession>
<dbReference type="EMBL" id="BLAE01000059">
    <property type="protein sequence ID" value="GES14423.1"/>
    <property type="molecule type" value="Genomic_DNA"/>
</dbReference>
<organism evidence="2 3">
    <name type="scientific">Acrocarpospora macrocephala</name>
    <dbReference type="NCBI Taxonomy" id="150177"/>
    <lineage>
        <taxon>Bacteria</taxon>
        <taxon>Bacillati</taxon>
        <taxon>Actinomycetota</taxon>
        <taxon>Actinomycetes</taxon>
        <taxon>Streptosporangiales</taxon>
        <taxon>Streptosporangiaceae</taxon>
        <taxon>Acrocarpospora</taxon>
    </lineage>
</organism>
<dbReference type="OrthoDB" id="4676896at2"/>
<comment type="caution">
    <text evidence="2">The sequence shown here is derived from an EMBL/GenBank/DDBJ whole genome shotgun (WGS) entry which is preliminary data.</text>
</comment>
<evidence type="ECO:0000313" key="2">
    <source>
        <dbReference type="EMBL" id="GES14423.1"/>
    </source>
</evidence>
<feature type="domain" description="Diol dehydratase reactivase ATPase-like" evidence="1">
    <location>
        <begin position="5"/>
        <end position="98"/>
    </location>
</feature>
<evidence type="ECO:0000259" key="1">
    <source>
        <dbReference type="Pfam" id="PF08841"/>
    </source>
</evidence>
<dbReference type="Gene3D" id="3.30.420.40">
    <property type="match status" value="2"/>
</dbReference>
<dbReference type="Gene3D" id="2.40.50.140">
    <property type="entry name" value="Nucleic acid-binding proteins"/>
    <property type="match status" value="1"/>
</dbReference>
<name>A0A5M3X6D9_9ACTN</name>
<reference evidence="2 3" key="1">
    <citation type="submission" date="2019-10" db="EMBL/GenBank/DDBJ databases">
        <title>Whole genome shotgun sequence of Acrocarpospora macrocephala NBRC 16266.</title>
        <authorList>
            <person name="Ichikawa N."/>
            <person name="Kimura A."/>
            <person name="Kitahashi Y."/>
            <person name="Komaki H."/>
            <person name="Oguchi A."/>
        </authorList>
    </citation>
    <scope>NUCLEOTIDE SEQUENCE [LARGE SCALE GENOMIC DNA]</scope>
    <source>
        <strain evidence="2 3">NBRC 16266</strain>
    </source>
</reference>
<sequence>MGWLAVQGPAGLLPFSAAMSPAEWRSLRLSIKRAVLGATLRRALEELAVPYERAVVIGGQAGDDEVLAVLARELATPVGRGDVAGRLGHRHAVAYGLASG</sequence>
<keyword evidence="3" id="KW-1185">Reference proteome</keyword>
<dbReference type="AlphaFoldDB" id="A0A5M3X6D9"/>
<protein>
    <recommendedName>
        <fullName evidence="1">Diol dehydratase reactivase ATPase-like domain-containing protein</fullName>
    </recommendedName>
</protein>
<dbReference type="InterPro" id="IPR012340">
    <property type="entry name" value="NA-bd_OB-fold"/>
</dbReference>
<evidence type="ECO:0000313" key="3">
    <source>
        <dbReference type="Proteomes" id="UP000331127"/>
    </source>
</evidence>
<dbReference type="RefSeq" id="WP_155359602.1">
    <property type="nucleotide sequence ID" value="NZ_BAAAHL010000036.1"/>
</dbReference>
<dbReference type="Pfam" id="PF08841">
    <property type="entry name" value="DDR"/>
    <property type="match status" value="1"/>
</dbReference>
<proteinExistence type="predicted"/>